<dbReference type="InterPro" id="IPR000073">
    <property type="entry name" value="AB_hydrolase_1"/>
</dbReference>
<gene>
    <name evidence="2" type="primary">bioH_1</name>
    <name evidence="2" type="ORF">tinsulaeT_10190</name>
</gene>
<dbReference type="RefSeq" id="WP_284243562.1">
    <property type="nucleotide sequence ID" value="NZ_BSST01000001.1"/>
</dbReference>
<dbReference type="Gene3D" id="3.40.50.1820">
    <property type="entry name" value="alpha/beta hydrolase"/>
    <property type="match status" value="1"/>
</dbReference>
<keyword evidence="3" id="KW-1185">Reference proteome</keyword>
<dbReference type="SUPFAM" id="SSF53474">
    <property type="entry name" value="alpha/beta-Hydrolases"/>
    <property type="match status" value="1"/>
</dbReference>
<dbReference type="Pfam" id="PF12697">
    <property type="entry name" value="Abhydrolase_6"/>
    <property type="match status" value="1"/>
</dbReference>
<accession>A0ABQ6GR63</accession>
<dbReference type="PRINTS" id="PR00111">
    <property type="entry name" value="ABHYDROLASE"/>
</dbReference>
<evidence type="ECO:0000313" key="2">
    <source>
        <dbReference type="EMBL" id="GLX77679.1"/>
    </source>
</evidence>
<dbReference type="GO" id="GO:0016787">
    <property type="term" value="F:hydrolase activity"/>
    <property type="evidence" value="ECO:0007669"/>
    <property type="project" value="UniProtKB-KW"/>
</dbReference>
<comment type="caution">
    <text evidence="2">The sequence shown here is derived from an EMBL/GenBank/DDBJ whole genome shotgun (WGS) entry which is preliminary data.</text>
</comment>
<dbReference type="EMBL" id="BSST01000001">
    <property type="protein sequence ID" value="GLX77679.1"/>
    <property type="molecule type" value="Genomic_DNA"/>
</dbReference>
<sequence>MDIYFLPGTMCDQRLWSNLVEELEGLTANSFHYHFLTLARSQTIDEIVDDVKRQLPQRPIVLVGFSLGGYLASAFAVKYPHNIDKLVVLSNVPSALPQQEIKHRSRTISWIKRHGYNGIPTQRVLDLLAPSAHRNNAVIKLIKAMDAALGKEVLLQQLQATTLRENLAAKLKRLACNKYFAVGDKDTLASAELLKQMANEDVGMQLTVFAGTGHMLPLEQPKQLALWLAECLENFN</sequence>
<feature type="domain" description="AB hydrolase-1" evidence="1">
    <location>
        <begin position="4"/>
        <end position="225"/>
    </location>
</feature>
<organism evidence="2 3">
    <name type="scientific">Thalassotalea insulae</name>
    <dbReference type="NCBI Taxonomy" id="2056778"/>
    <lineage>
        <taxon>Bacteria</taxon>
        <taxon>Pseudomonadati</taxon>
        <taxon>Pseudomonadota</taxon>
        <taxon>Gammaproteobacteria</taxon>
        <taxon>Alteromonadales</taxon>
        <taxon>Colwelliaceae</taxon>
        <taxon>Thalassotalea</taxon>
    </lineage>
</organism>
<name>A0ABQ6GR63_9GAMM</name>
<dbReference type="InterPro" id="IPR029058">
    <property type="entry name" value="AB_hydrolase_fold"/>
</dbReference>
<dbReference type="PANTHER" id="PTHR43689:SF8">
    <property type="entry name" value="ALPHA_BETA-HYDROLASES SUPERFAMILY PROTEIN"/>
    <property type="match status" value="1"/>
</dbReference>
<protein>
    <submittedName>
        <fullName evidence="2">Alpha/beta hydrolase</fullName>
    </submittedName>
</protein>
<dbReference type="Proteomes" id="UP001157186">
    <property type="component" value="Unassembled WGS sequence"/>
</dbReference>
<reference evidence="2 3" key="1">
    <citation type="submission" date="2023-03" db="EMBL/GenBank/DDBJ databases">
        <title>Draft genome sequence of Thalassotalea insulae KCTC 62186T.</title>
        <authorList>
            <person name="Sawabe T."/>
        </authorList>
    </citation>
    <scope>NUCLEOTIDE SEQUENCE [LARGE SCALE GENOMIC DNA]</scope>
    <source>
        <strain evidence="2 3">KCTC 62186</strain>
    </source>
</reference>
<evidence type="ECO:0000313" key="3">
    <source>
        <dbReference type="Proteomes" id="UP001157186"/>
    </source>
</evidence>
<dbReference type="PANTHER" id="PTHR43689">
    <property type="entry name" value="HYDROLASE"/>
    <property type="match status" value="1"/>
</dbReference>
<proteinExistence type="predicted"/>
<keyword evidence="2" id="KW-0378">Hydrolase</keyword>
<evidence type="ECO:0000259" key="1">
    <source>
        <dbReference type="Pfam" id="PF12697"/>
    </source>
</evidence>